<feature type="transmembrane region" description="Helical" evidence="1">
    <location>
        <begin position="33"/>
        <end position="55"/>
    </location>
</feature>
<name>A0A9I9DA13_CUCME</name>
<reference evidence="2" key="1">
    <citation type="submission" date="2023-03" db="UniProtKB">
        <authorList>
            <consortium name="EnsemblPlants"/>
        </authorList>
    </citation>
    <scope>IDENTIFICATION</scope>
</reference>
<dbReference type="Gramene" id="MELO3C014986.2.1">
    <property type="protein sequence ID" value="MELO3C014986.2.1"/>
    <property type="gene ID" value="MELO3C014986.2"/>
</dbReference>
<accession>A0A9I9DA13</accession>
<evidence type="ECO:0000256" key="1">
    <source>
        <dbReference type="SAM" id="Phobius"/>
    </source>
</evidence>
<keyword evidence="1" id="KW-1133">Transmembrane helix</keyword>
<dbReference type="AlphaFoldDB" id="A0A9I9DA13"/>
<dbReference type="EnsemblPlants" id="MELO3C014986.2.1">
    <property type="protein sequence ID" value="MELO3C014986.2.1"/>
    <property type="gene ID" value="MELO3C014986.2"/>
</dbReference>
<organism evidence="2">
    <name type="scientific">Cucumis melo</name>
    <name type="common">Muskmelon</name>
    <dbReference type="NCBI Taxonomy" id="3656"/>
    <lineage>
        <taxon>Eukaryota</taxon>
        <taxon>Viridiplantae</taxon>
        <taxon>Streptophyta</taxon>
        <taxon>Embryophyta</taxon>
        <taxon>Tracheophyta</taxon>
        <taxon>Spermatophyta</taxon>
        <taxon>Magnoliopsida</taxon>
        <taxon>eudicotyledons</taxon>
        <taxon>Gunneridae</taxon>
        <taxon>Pentapetalae</taxon>
        <taxon>rosids</taxon>
        <taxon>fabids</taxon>
        <taxon>Cucurbitales</taxon>
        <taxon>Cucurbitaceae</taxon>
        <taxon>Benincaseae</taxon>
        <taxon>Cucumis</taxon>
    </lineage>
</organism>
<evidence type="ECO:0000313" key="2">
    <source>
        <dbReference type="EnsemblPlants" id="MELO3C014986.2.1"/>
    </source>
</evidence>
<keyword evidence="1" id="KW-0812">Transmembrane</keyword>
<protein>
    <submittedName>
        <fullName evidence="2">Uncharacterized protein</fullName>
    </submittedName>
</protein>
<keyword evidence="1" id="KW-0472">Membrane</keyword>
<proteinExistence type="predicted"/>
<sequence>MAALLLGPGAGANGSSSATKALTDAAAKRAAQAAIFYISVAIFYFGIIFWVFLFLRHLIRWEEPNKGRPNHRKMPLLCYLSSGLFG</sequence>